<evidence type="ECO:0000313" key="2">
    <source>
        <dbReference type="EMBL" id="PIR89104.1"/>
    </source>
</evidence>
<accession>A0A2H0URR9</accession>
<keyword evidence="1" id="KW-0472">Membrane</keyword>
<evidence type="ECO:0000256" key="1">
    <source>
        <dbReference type="SAM" id="Phobius"/>
    </source>
</evidence>
<dbReference type="EMBL" id="PFAZ01000007">
    <property type="protein sequence ID" value="PIR89104.1"/>
    <property type="molecule type" value="Genomic_DNA"/>
</dbReference>
<sequence>MIDKKKLFEIFLSKQGQSLAEILVAVTVALVLIGSSVLLIGVALRSSTETKYQQEASLLGHNLLNLVTVYAEGLWNCDGATCATSRGIYNLAKGSGAIYYIATTTPLTHGSEGSPEDITLNNATYSRYFYVQNMCRNGGTISGLSDNSGVDTTCVTSGGSEDPSTQKITAVVTWTENGTQTLTIEKILTHHSNNVFVQTDWSGGEVNSGGNPVVITEPDSYYFTDDSVNTGTAGEIKIQ</sequence>
<proteinExistence type="predicted"/>
<keyword evidence="1" id="KW-1133">Transmembrane helix</keyword>
<protein>
    <submittedName>
        <fullName evidence="2">Uncharacterized protein</fullName>
    </submittedName>
</protein>
<dbReference type="Proteomes" id="UP000231157">
    <property type="component" value="Unassembled WGS sequence"/>
</dbReference>
<comment type="caution">
    <text evidence="2">The sequence shown here is derived from an EMBL/GenBank/DDBJ whole genome shotgun (WGS) entry which is preliminary data.</text>
</comment>
<reference evidence="3" key="1">
    <citation type="submission" date="2017-09" db="EMBL/GenBank/DDBJ databases">
        <title>Depth-based differentiation of microbial function through sediment-hosted aquifers and enrichment of novel symbionts in the deep terrestrial subsurface.</title>
        <authorList>
            <person name="Probst A.J."/>
            <person name="Ladd B."/>
            <person name="Jarett J.K."/>
            <person name="Geller-Mcgrath D.E."/>
            <person name="Sieber C.M.K."/>
            <person name="Emerson J.B."/>
            <person name="Anantharaman K."/>
            <person name="Thomas B.C."/>
            <person name="Malmstrom R."/>
            <person name="Stieglmeier M."/>
            <person name="Klingl A."/>
            <person name="Woyke T."/>
            <person name="Ryan C.M."/>
            <person name="Banfield J.F."/>
        </authorList>
    </citation>
    <scope>NUCLEOTIDE SEQUENCE [LARGE SCALE GENOMIC DNA]</scope>
</reference>
<keyword evidence="1" id="KW-0812">Transmembrane</keyword>
<dbReference type="AlphaFoldDB" id="A0A2H0URR9"/>
<name>A0A2H0URR9_9BACT</name>
<feature type="transmembrane region" description="Helical" evidence="1">
    <location>
        <begin position="21"/>
        <end position="44"/>
    </location>
</feature>
<gene>
    <name evidence="2" type="ORF">COU07_02650</name>
</gene>
<evidence type="ECO:0000313" key="3">
    <source>
        <dbReference type="Proteomes" id="UP000231157"/>
    </source>
</evidence>
<organism evidence="2 3">
    <name type="scientific">Candidatus Harrisonbacteria bacterium CG10_big_fil_rev_8_21_14_0_10_40_38</name>
    <dbReference type="NCBI Taxonomy" id="1974583"/>
    <lineage>
        <taxon>Bacteria</taxon>
        <taxon>Candidatus Harrisoniibacteriota</taxon>
    </lineage>
</organism>